<feature type="transmembrane region" description="Helical" evidence="18">
    <location>
        <begin position="812"/>
        <end position="833"/>
    </location>
</feature>
<dbReference type="Pfam" id="PF00060">
    <property type="entry name" value="Lig_chan"/>
    <property type="match status" value="1"/>
</dbReference>
<keyword evidence="9 15" id="KW-0472">Membrane</keyword>
<dbReference type="FunFam" id="3.40.190.10:FF:000103">
    <property type="entry name" value="Glutamate receptor"/>
    <property type="match status" value="1"/>
</dbReference>
<keyword evidence="13 15" id="KW-0407">Ion channel</keyword>
<evidence type="ECO:0000313" key="22">
    <source>
        <dbReference type="Proteomes" id="UP001190926"/>
    </source>
</evidence>
<evidence type="ECO:0000256" key="15">
    <source>
        <dbReference type="PIRNR" id="PIRNR037090"/>
    </source>
</evidence>
<evidence type="ECO:0000256" key="7">
    <source>
        <dbReference type="ARBA" id="ARBA00022989"/>
    </source>
</evidence>
<dbReference type="AlphaFoldDB" id="A0AAD4IV34"/>
<dbReference type="InterPro" id="IPR001828">
    <property type="entry name" value="ANF_lig-bd_rcpt"/>
</dbReference>
<dbReference type="CDD" id="cd13686">
    <property type="entry name" value="GluR_Plant"/>
    <property type="match status" value="1"/>
</dbReference>
<keyword evidence="6 19" id="KW-0732">Signal</keyword>
<dbReference type="SMART" id="SM00079">
    <property type="entry name" value="PBPe"/>
    <property type="match status" value="1"/>
</dbReference>
<evidence type="ECO:0000256" key="14">
    <source>
        <dbReference type="ARBA" id="ARBA00049638"/>
    </source>
</evidence>
<dbReference type="Gene3D" id="3.40.190.10">
    <property type="entry name" value="Periplasmic binding protein-like II"/>
    <property type="match status" value="2"/>
</dbReference>
<evidence type="ECO:0000259" key="20">
    <source>
        <dbReference type="SMART" id="SM00079"/>
    </source>
</evidence>
<comment type="subunit">
    <text evidence="3">May form heteromers.</text>
</comment>
<evidence type="ECO:0000256" key="3">
    <source>
        <dbReference type="ARBA" id="ARBA00011095"/>
    </source>
</evidence>
<evidence type="ECO:0000256" key="9">
    <source>
        <dbReference type="ARBA" id="ARBA00023136"/>
    </source>
</evidence>
<gene>
    <name evidence="21" type="ORF">C2S53_014612</name>
</gene>
<comment type="similarity">
    <text evidence="2 15">Belongs to the glutamate-gated ion channel (TC 1.A.10.1) family.</text>
</comment>
<dbReference type="Proteomes" id="UP001190926">
    <property type="component" value="Unassembled WGS sequence"/>
</dbReference>
<proteinExistence type="inferred from homology"/>
<dbReference type="PANTHER" id="PTHR34836:SF1">
    <property type="entry name" value="OS09G0428600 PROTEIN"/>
    <property type="match status" value="1"/>
</dbReference>
<evidence type="ECO:0000256" key="18">
    <source>
        <dbReference type="SAM" id="Phobius"/>
    </source>
</evidence>
<dbReference type="SUPFAM" id="SSF53850">
    <property type="entry name" value="Periplasmic binding protein-like II"/>
    <property type="match status" value="1"/>
</dbReference>
<evidence type="ECO:0000256" key="17">
    <source>
        <dbReference type="SAM" id="MobiDB-lite"/>
    </source>
</evidence>
<comment type="function">
    <text evidence="14">Glutamate-gated receptor that probably acts as a non-selective cation channel. May be involved in light-signal transduction and calcium homeostasis via the regulation of calcium influx into cells.</text>
</comment>
<dbReference type="FunFam" id="3.40.190.10:FF:000217">
    <property type="entry name" value="Glutamate receptor"/>
    <property type="match status" value="1"/>
</dbReference>
<dbReference type="Gene3D" id="1.10.287.70">
    <property type="match status" value="1"/>
</dbReference>
<feature type="disulfide bond" evidence="16">
    <location>
        <begin position="741"/>
        <end position="796"/>
    </location>
</feature>
<evidence type="ECO:0000313" key="21">
    <source>
        <dbReference type="EMBL" id="KAH6821881.1"/>
    </source>
</evidence>
<feature type="transmembrane region" description="Helical" evidence="18">
    <location>
        <begin position="638"/>
        <end position="656"/>
    </location>
</feature>
<comment type="function">
    <text evidence="15">Glutamate-gated receptor that probably acts as non-selective cation channel.</text>
</comment>
<comment type="subcellular location">
    <subcellularLocation>
        <location evidence="1">Membrane</location>
        <topology evidence="1">Multi-pass membrane protein</topology>
    </subcellularLocation>
</comment>
<keyword evidence="4 15" id="KW-0813">Transport</keyword>
<keyword evidence="22" id="KW-1185">Reference proteome</keyword>
<dbReference type="EMBL" id="SDAM02001843">
    <property type="protein sequence ID" value="KAH6821881.1"/>
    <property type="molecule type" value="Genomic_DNA"/>
</dbReference>
<feature type="domain" description="Ionotropic glutamate receptor C-terminal" evidence="20">
    <location>
        <begin position="448"/>
        <end position="793"/>
    </location>
</feature>
<keyword evidence="16" id="KW-1015">Disulfide bond</keyword>
<keyword evidence="11" id="KW-0325">Glycoprotein</keyword>
<keyword evidence="10 15" id="KW-0675">Receptor</keyword>
<dbReference type="Gene3D" id="3.40.50.2300">
    <property type="match status" value="2"/>
</dbReference>
<dbReference type="PIRSF" id="PIRSF037090">
    <property type="entry name" value="Iontro_Glu-like_rcpt_pln"/>
    <property type="match status" value="1"/>
</dbReference>
<comment type="caution">
    <text evidence="21">The sequence shown here is derived from an EMBL/GenBank/DDBJ whole genome shotgun (WGS) entry which is preliminary data.</text>
</comment>
<protein>
    <recommendedName>
        <fullName evidence="15">Glutamate receptor</fullName>
    </recommendedName>
</protein>
<dbReference type="InterPro" id="IPR017103">
    <property type="entry name" value="Iontropic_Glu_rcpt_pln"/>
</dbReference>
<feature type="chain" id="PRO_5041928074" description="Glutamate receptor" evidence="19">
    <location>
        <begin position="21"/>
        <end position="897"/>
    </location>
</feature>
<keyword evidence="7 18" id="KW-1133">Transmembrane helix</keyword>
<evidence type="ECO:0000256" key="13">
    <source>
        <dbReference type="ARBA" id="ARBA00023303"/>
    </source>
</evidence>
<evidence type="ECO:0000256" key="4">
    <source>
        <dbReference type="ARBA" id="ARBA00022448"/>
    </source>
</evidence>
<evidence type="ECO:0000256" key="19">
    <source>
        <dbReference type="SAM" id="SignalP"/>
    </source>
</evidence>
<name>A0AAD4IV34_PERFH</name>
<organism evidence="21 22">
    <name type="scientific">Perilla frutescens var. hirtella</name>
    <name type="common">Perilla citriodora</name>
    <name type="synonym">Perilla setoyensis</name>
    <dbReference type="NCBI Taxonomy" id="608512"/>
    <lineage>
        <taxon>Eukaryota</taxon>
        <taxon>Viridiplantae</taxon>
        <taxon>Streptophyta</taxon>
        <taxon>Embryophyta</taxon>
        <taxon>Tracheophyta</taxon>
        <taxon>Spermatophyta</taxon>
        <taxon>Magnoliopsida</taxon>
        <taxon>eudicotyledons</taxon>
        <taxon>Gunneridae</taxon>
        <taxon>Pentapetalae</taxon>
        <taxon>asterids</taxon>
        <taxon>lamiids</taxon>
        <taxon>Lamiales</taxon>
        <taxon>Lamiaceae</taxon>
        <taxon>Nepetoideae</taxon>
        <taxon>Elsholtzieae</taxon>
        <taxon>Perilla</taxon>
    </lineage>
</organism>
<dbReference type="InterPro" id="IPR019594">
    <property type="entry name" value="Glu/Gly-bd"/>
</dbReference>
<dbReference type="FunFam" id="3.40.50.2300:FF:000188">
    <property type="entry name" value="Glutamate receptor"/>
    <property type="match status" value="1"/>
</dbReference>
<dbReference type="InterPro" id="IPR028082">
    <property type="entry name" value="Peripla_BP_I"/>
</dbReference>
<dbReference type="GO" id="GO:0016020">
    <property type="term" value="C:membrane"/>
    <property type="evidence" value="ECO:0007669"/>
    <property type="project" value="UniProtKB-SubCell"/>
</dbReference>
<evidence type="ECO:0000256" key="11">
    <source>
        <dbReference type="ARBA" id="ARBA00023180"/>
    </source>
</evidence>
<feature type="signal peptide" evidence="19">
    <location>
        <begin position="1"/>
        <end position="20"/>
    </location>
</feature>
<keyword evidence="5 18" id="KW-0812">Transmembrane</keyword>
<dbReference type="InterPro" id="IPR015683">
    <property type="entry name" value="Ionotropic_Glu_rcpt"/>
</dbReference>
<evidence type="ECO:0000256" key="8">
    <source>
        <dbReference type="ARBA" id="ARBA00023065"/>
    </source>
</evidence>
<feature type="compositionally biased region" description="Polar residues" evidence="17">
    <location>
        <begin position="877"/>
        <end position="897"/>
    </location>
</feature>
<feature type="transmembrane region" description="Helical" evidence="18">
    <location>
        <begin position="576"/>
        <end position="596"/>
    </location>
</feature>
<evidence type="ECO:0000256" key="5">
    <source>
        <dbReference type="ARBA" id="ARBA00022692"/>
    </source>
</evidence>
<dbReference type="InterPro" id="IPR044440">
    <property type="entry name" value="GABAb_receptor_plant_PBP1"/>
</dbReference>
<evidence type="ECO:0000256" key="2">
    <source>
        <dbReference type="ARBA" id="ARBA00008685"/>
    </source>
</evidence>
<dbReference type="PANTHER" id="PTHR34836">
    <property type="entry name" value="OS06G0188250 PROTEIN"/>
    <property type="match status" value="1"/>
</dbReference>
<dbReference type="GO" id="GO:0015276">
    <property type="term" value="F:ligand-gated monoatomic ion channel activity"/>
    <property type="evidence" value="ECO:0007669"/>
    <property type="project" value="InterPro"/>
</dbReference>
<dbReference type="CDD" id="cd19990">
    <property type="entry name" value="PBP1_GABAb_receptor_plant"/>
    <property type="match status" value="1"/>
</dbReference>
<feature type="region of interest" description="Disordered" evidence="17">
    <location>
        <begin position="860"/>
        <end position="897"/>
    </location>
</feature>
<evidence type="ECO:0000256" key="6">
    <source>
        <dbReference type="ARBA" id="ARBA00022729"/>
    </source>
</evidence>
<dbReference type="Pfam" id="PF01094">
    <property type="entry name" value="ANF_receptor"/>
    <property type="match status" value="1"/>
</dbReference>
<evidence type="ECO:0000256" key="12">
    <source>
        <dbReference type="ARBA" id="ARBA00023286"/>
    </source>
</evidence>
<dbReference type="SUPFAM" id="SSF53822">
    <property type="entry name" value="Periplasmic binding protein-like I"/>
    <property type="match status" value="1"/>
</dbReference>
<accession>A0AAD4IV34</accession>
<evidence type="ECO:0000256" key="1">
    <source>
        <dbReference type="ARBA" id="ARBA00004141"/>
    </source>
</evidence>
<keyword evidence="8 15" id="KW-0406">Ion transport</keyword>
<dbReference type="Pfam" id="PF10613">
    <property type="entry name" value="Lig_chan-Glu_bd"/>
    <property type="match status" value="1"/>
</dbReference>
<dbReference type="InterPro" id="IPR001320">
    <property type="entry name" value="Iontro_rcpt_C"/>
</dbReference>
<sequence length="897" mass="99533">MKNPQFFWLLLLLLMRLCVAPLNGLNATSAEADVGVILDFGQTVGRICKTCISMAIEDFYSNRNYSTMIVPHFRDSSSDVVAAASAAVDLLKNTEVMAILGPQKSIQADFMIDIGNKVKVPIISLATSPALSPKESPYFIRSAWCSSSQAKSIAAIVKAFGWREVVLIYEDTNYGSGLVPFLTEDLLKNNVLVSYQSIVSPFVENDQFLQQLYEVKKNQARVFVVHMSPVLASRFFQMAKEAGMMNKGYAWIIADPLTSLIDSVDSETIEAMQGVVGVKAYIPRTNELKNFTRRWSKRFHKDNPDVERTELSVFGLWAYDGITALAEAIERVGVTIPRFQETVDRGNLTDIEVIGTSITGPSLAPLIRNFISKGLSGDYNISNGQLQPSAFEIVNVIGNGVNTVGFWTEQKGISKELNSAKKDNLAIVWPGKTTDAPKGWEIPLSGEKLKVGVPVNKGFSEFIKVEKDAETDAVKVTGFCIDVFEEVMRSLSYAVPFEYIPFETLDGQSAGDYDELVYQVFLQKYDAVVGDVTILANRSRFVDFTIPYSEPGVAIIVPIKENKMNNAWIFMKPLTVGLWLTIGAFFLFTGFVVWVLEHRVNKEFRGPPMQQVGTTLWFSFSTLVYAHREEVISNLTRFIVIVWMFVVLVLTSSYNANLTSMLTVQQLQSTDMIKKGEYVGFQNGSSVAAFLKSMISGGYSFRNYNSLEELEDALSRGSRNGGIGAIVDEIPYIRLFLSKNCHNFTMIDPTYKTSGFGFAFRKGSPLVSDVSTAILNLKEGDKMDRITRTWLGEEGCSADGLQGLDLNRFTGLFLVAGLSSSTALAIFLSTFLYENRHILASSASIKQKLHDLARAFVQEKDDKSKHSRTPGEIILAQTPSIRVSSDQEGILNSQQQK</sequence>
<reference evidence="21 22" key="1">
    <citation type="journal article" date="2021" name="Nat. Commun.">
        <title>Incipient diploidization of the medicinal plant Perilla within 10,000 years.</title>
        <authorList>
            <person name="Zhang Y."/>
            <person name="Shen Q."/>
            <person name="Leng L."/>
            <person name="Zhang D."/>
            <person name="Chen S."/>
            <person name="Shi Y."/>
            <person name="Ning Z."/>
            <person name="Chen S."/>
        </authorList>
    </citation>
    <scope>NUCLEOTIDE SEQUENCE [LARGE SCALE GENOMIC DNA]</scope>
    <source>
        <strain evidence="22">cv. PC099</strain>
    </source>
</reference>
<dbReference type="FunFam" id="1.10.287.70:FF:000037">
    <property type="entry name" value="Glutamate receptor"/>
    <property type="match status" value="1"/>
</dbReference>
<evidence type="ECO:0000256" key="10">
    <source>
        <dbReference type="ARBA" id="ARBA00023170"/>
    </source>
</evidence>
<keyword evidence="12 15" id="KW-1071">Ligand-gated ion channel</keyword>
<evidence type="ECO:0000256" key="16">
    <source>
        <dbReference type="PIRSR" id="PIRSR037090-50"/>
    </source>
</evidence>